<name>A0A060VJ06_KLEPN</name>
<dbReference type="InterPro" id="IPR036291">
    <property type="entry name" value="NAD(P)-bd_dom_sf"/>
</dbReference>
<dbReference type="PRINTS" id="PR00081">
    <property type="entry name" value="GDHRDH"/>
</dbReference>
<reference evidence="4 5" key="1">
    <citation type="submission" date="2018-06" db="EMBL/GenBank/DDBJ databases">
        <authorList>
            <consortium name="Pathogen Informatics"/>
            <person name="Doyle S."/>
        </authorList>
    </citation>
    <scope>NUCLEOTIDE SEQUENCE [LARGE SCALE GENOMIC DNA]</scope>
    <source>
        <strain evidence="4 5">NCTC9617</strain>
    </source>
</reference>
<dbReference type="InterPro" id="IPR002347">
    <property type="entry name" value="SDR_fam"/>
</dbReference>
<dbReference type="AlphaFoldDB" id="A0A060VJ06"/>
<dbReference type="Proteomes" id="UP000255167">
    <property type="component" value="Unassembled WGS sequence"/>
</dbReference>
<evidence type="ECO:0000313" key="5">
    <source>
        <dbReference type="Proteomes" id="UP000255167"/>
    </source>
</evidence>
<dbReference type="GO" id="GO:0016020">
    <property type="term" value="C:membrane"/>
    <property type="evidence" value="ECO:0007669"/>
    <property type="project" value="TreeGrafter"/>
</dbReference>
<accession>A0A060VJ06</accession>
<comment type="similarity">
    <text evidence="1">Belongs to the short-chain dehydrogenases/reductases (SDR) family.</text>
</comment>
<sequence>MMTVLITGASSGIGAGLAKSFAADGHLVIACGRDASRLAALQQLSPNISVRLFDMTDRDACRQALTGCFADLIILCAGTCEYLDHGQVDAALVERVMATNFLGPVNCLAALQTQLEAGDRVVLVSSMAHWLPFPRAEAYGASKAALTWFANSLRLDWEPKGVAVTVVSPGFVDTPLTRQNDFAMPGRVSVDRAVAAIRHGLAKGKNHIAFPTGFSLALRLLASLPSGIQRLLLRRMVRS</sequence>
<dbReference type="GO" id="GO:0031132">
    <property type="term" value="F:serine 3-dehydrogenase activity"/>
    <property type="evidence" value="ECO:0007669"/>
    <property type="project" value="UniProtKB-EC"/>
</dbReference>
<dbReference type="PANTHER" id="PTHR44196:SF1">
    <property type="entry name" value="DEHYDROGENASE_REDUCTASE SDR FAMILY MEMBER 7B"/>
    <property type="match status" value="1"/>
</dbReference>
<reference evidence="3" key="2">
    <citation type="submission" date="2023-07" db="EMBL/GenBank/DDBJ databases">
        <authorList>
            <person name="Peng Z."/>
        </authorList>
    </citation>
    <scope>NUCLEOTIDE SEQUENCE</scope>
    <source>
        <strain evidence="3">KP219</strain>
    </source>
</reference>
<protein>
    <submittedName>
        <fullName evidence="3 4">Oxidoreductase</fullName>
        <ecNumber evidence="4">1.1.1.276</ecNumber>
    </submittedName>
</protein>
<dbReference type="InterPro" id="IPR020904">
    <property type="entry name" value="Sc_DH/Rdtase_CS"/>
</dbReference>
<dbReference type="PANTHER" id="PTHR44196">
    <property type="entry name" value="DEHYDROGENASE/REDUCTASE SDR FAMILY MEMBER 7B"/>
    <property type="match status" value="1"/>
</dbReference>
<dbReference type="RefSeq" id="WP_032418111.1">
    <property type="nucleotide sequence ID" value="NZ_AP021909.1"/>
</dbReference>
<dbReference type="EMBL" id="UGNC01000005">
    <property type="protein sequence ID" value="STW48517.1"/>
    <property type="molecule type" value="Genomic_DNA"/>
</dbReference>
<dbReference type="Gene3D" id="3.40.50.720">
    <property type="entry name" value="NAD(P)-binding Rossmann-like Domain"/>
    <property type="match status" value="1"/>
</dbReference>
<dbReference type="SUPFAM" id="SSF51735">
    <property type="entry name" value="NAD(P)-binding Rossmann-fold domains"/>
    <property type="match status" value="1"/>
</dbReference>
<evidence type="ECO:0000256" key="1">
    <source>
        <dbReference type="ARBA" id="ARBA00006484"/>
    </source>
</evidence>
<proteinExistence type="inferred from homology"/>
<organism evidence="4 5">
    <name type="scientific">Klebsiella pneumoniae</name>
    <dbReference type="NCBI Taxonomy" id="573"/>
    <lineage>
        <taxon>Bacteria</taxon>
        <taxon>Pseudomonadati</taxon>
        <taxon>Pseudomonadota</taxon>
        <taxon>Gammaproteobacteria</taxon>
        <taxon>Enterobacterales</taxon>
        <taxon>Enterobacteriaceae</taxon>
        <taxon>Klebsiella/Raoultella group</taxon>
        <taxon>Klebsiella</taxon>
        <taxon>Klebsiella pneumoniae complex</taxon>
    </lineage>
</organism>
<evidence type="ECO:0000313" key="4">
    <source>
        <dbReference type="EMBL" id="STW48517.1"/>
    </source>
</evidence>
<evidence type="ECO:0000313" key="3">
    <source>
        <dbReference type="EMBL" id="MDP0970756.1"/>
    </source>
</evidence>
<evidence type="ECO:0000256" key="2">
    <source>
        <dbReference type="ARBA" id="ARBA00023002"/>
    </source>
</evidence>
<gene>
    <name evidence="4" type="primary">sdh_2</name>
    <name evidence="4" type="ORF">NCTC9617_05116</name>
    <name evidence="3" type="ORF">Q6294_27570</name>
</gene>
<dbReference type="PROSITE" id="PS00061">
    <property type="entry name" value="ADH_SHORT"/>
    <property type="match status" value="1"/>
</dbReference>
<dbReference type="EC" id="1.1.1.276" evidence="4"/>
<dbReference type="Proteomes" id="UP001244490">
    <property type="component" value="Unassembled WGS sequence"/>
</dbReference>
<dbReference type="Pfam" id="PF00106">
    <property type="entry name" value="adh_short"/>
    <property type="match status" value="1"/>
</dbReference>
<keyword evidence="2 4" id="KW-0560">Oxidoreductase</keyword>
<dbReference type="EMBL" id="JAUUIA010000042">
    <property type="protein sequence ID" value="MDP0970756.1"/>
    <property type="molecule type" value="Genomic_DNA"/>
</dbReference>